<sequence length="128" mass="13751">MTPHQPVPEIAPNAPLAATVTATNDEAEDTAALCSVDLQDSDPLNCAVFTLPRRGKTSVNSRNDVADRPPTGIPPLPRPVTPSRRPGLGQQILARLTSWQVTSQFPPFLCAVLFFGDSPPAIDSPIWR</sequence>
<gene>
    <name evidence="2" type="ORF">DILT_LOCUS17459</name>
</gene>
<evidence type="ECO:0000313" key="3">
    <source>
        <dbReference type="Proteomes" id="UP000281553"/>
    </source>
</evidence>
<dbReference type="EMBL" id="UYRU01091954">
    <property type="protein sequence ID" value="VDN37901.1"/>
    <property type="molecule type" value="Genomic_DNA"/>
</dbReference>
<feature type="region of interest" description="Disordered" evidence="1">
    <location>
        <begin position="57"/>
        <end position="86"/>
    </location>
</feature>
<accession>A0A3P7P5G9</accession>
<dbReference type="Proteomes" id="UP000281553">
    <property type="component" value="Unassembled WGS sequence"/>
</dbReference>
<keyword evidence="3" id="KW-1185">Reference proteome</keyword>
<proteinExistence type="predicted"/>
<reference evidence="2 3" key="1">
    <citation type="submission" date="2018-11" db="EMBL/GenBank/DDBJ databases">
        <authorList>
            <consortium name="Pathogen Informatics"/>
        </authorList>
    </citation>
    <scope>NUCLEOTIDE SEQUENCE [LARGE SCALE GENOMIC DNA]</scope>
</reference>
<feature type="compositionally biased region" description="Pro residues" evidence="1">
    <location>
        <begin position="71"/>
        <end position="80"/>
    </location>
</feature>
<name>A0A3P7P5G9_DIBLA</name>
<dbReference type="AlphaFoldDB" id="A0A3P7P5G9"/>
<evidence type="ECO:0000313" key="2">
    <source>
        <dbReference type="EMBL" id="VDN37901.1"/>
    </source>
</evidence>
<evidence type="ECO:0000256" key="1">
    <source>
        <dbReference type="SAM" id="MobiDB-lite"/>
    </source>
</evidence>
<organism evidence="2 3">
    <name type="scientific">Dibothriocephalus latus</name>
    <name type="common">Fish tapeworm</name>
    <name type="synonym">Diphyllobothrium latum</name>
    <dbReference type="NCBI Taxonomy" id="60516"/>
    <lineage>
        <taxon>Eukaryota</taxon>
        <taxon>Metazoa</taxon>
        <taxon>Spiralia</taxon>
        <taxon>Lophotrochozoa</taxon>
        <taxon>Platyhelminthes</taxon>
        <taxon>Cestoda</taxon>
        <taxon>Eucestoda</taxon>
        <taxon>Diphyllobothriidea</taxon>
        <taxon>Diphyllobothriidae</taxon>
        <taxon>Dibothriocephalus</taxon>
    </lineage>
</organism>
<protein>
    <submittedName>
        <fullName evidence="2">Uncharacterized protein</fullName>
    </submittedName>
</protein>